<evidence type="ECO:0000313" key="3">
    <source>
        <dbReference type="Proteomes" id="UP000190328"/>
    </source>
</evidence>
<keyword evidence="1" id="KW-1277">Toxin-antitoxin system</keyword>
<dbReference type="EMBL" id="FUXI01000014">
    <property type="protein sequence ID" value="SJZ77492.1"/>
    <property type="molecule type" value="Genomic_DNA"/>
</dbReference>
<dbReference type="AlphaFoldDB" id="A0A1T4NDZ2"/>
<dbReference type="Proteomes" id="UP000190328">
    <property type="component" value="Unassembled WGS sequence"/>
</dbReference>
<reference evidence="2 3" key="1">
    <citation type="submission" date="2017-02" db="EMBL/GenBank/DDBJ databases">
        <authorList>
            <person name="Peterson S.W."/>
        </authorList>
    </citation>
    <scope>NUCLEOTIDE SEQUENCE [LARGE SCALE GENOMIC DNA]</scope>
    <source>
        <strain evidence="2 3">ATCC BAA-1030</strain>
    </source>
</reference>
<accession>A0A1T4NDZ2</accession>
<protein>
    <submittedName>
        <fullName evidence="2">Plasmid stabilization system protein ParE</fullName>
    </submittedName>
</protein>
<dbReference type="InterPro" id="IPR035093">
    <property type="entry name" value="RelE/ParE_toxin_dom_sf"/>
</dbReference>
<dbReference type="OrthoDB" id="362857at2"/>
<organism evidence="2 3">
    <name type="scientific">Pilibacter termitis</name>
    <dbReference type="NCBI Taxonomy" id="263852"/>
    <lineage>
        <taxon>Bacteria</taxon>
        <taxon>Bacillati</taxon>
        <taxon>Bacillota</taxon>
        <taxon>Bacilli</taxon>
        <taxon>Lactobacillales</taxon>
        <taxon>Enterococcaceae</taxon>
        <taxon>Pilibacter</taxon>
    </lineage>
</organism>
<proteinExistence type="predicted"/>
<dbReference type="RefSeq" id="WP_078807331.1">
    <property type="nucleotide sequence ID" value="NZ_FUXI01000014.1"/>
</dbReference>
<gene>
    <name evidence="2" type="ORF">SAMN02745116_01398</name>
</gene>
<dbReference type="InterPro" id="IPR007712">
    <property type="entry name" value="RelE/ParE_toxin"/>
</dbReference>
<evidence type="ECO:0000256" key="1">
    <source>
        <dbReference type="ARBA" id="ARBA00022649"/>
    </source>
</evidence>
<evidence type="ECO:0000313" key="2">
    <source>
        <dbReference type="EMBL" id="SJZ77492.1"/>
    </source>
</evidence>
<name>A0A1T4NDZ2_9ENTE</name>
<dbReference type="Gene3D" id="3.30.2310.20">
    <property type="entry name" value="RelE-like"/>
    <property type="match status" value="1"/>
</dbReference>
<dbReference type="STRING" id="263852.SAMN02745116_01398"/>
<sequence length="104" mass="12882">MIEFKNVRLTLTAEDDLERLRDFLYYQTKSYEVLRKFDDEIENALKEIEDFPELYPQAFEESTMRKKIVWRYIIFYVEVQDYISITHIFHQSEDWLNKLKEELS</sequence>
<dbReference type="Pfam" id="PF05016">
    <property type="entry name" value="ParE_toxin"/>
    <property type="match status" value="1"/>
</dbReference>
<keyword evidence="3" id="KW-1185">Reference proteome</keyword>